<evidence type="ECO:0000256" key="1">
    <source>
        <dbReference type="SAM" id="MobiDB-lite"/>
    </source>
</evidence>
<sequence length="501" mass="57347">MADASLRNMGRVCLDTVTEGADLLIEERRQTSQRRSTVSENAKYLVLHRMAPTKKVFRDSYSMMEFARDIIRPRQLKLTRIKEIILSNSAKTKDKYIKLVYSNKGKGCDEYLKLIFDDSSMFSRWTLALSALVYIWKWIEMPQFEGRSPAEQEEQASLEMRQIHELGPTGKQLVSDLLCNLIVNEKIRKKYWSRASKLLTELDYWNWRLPTPQEEAQRQVVYDRIHKDKVATEEKKREAGKDQPAGDHDRPFEIRRRNSAPVILSNLNELYTIPEDADQSGSNACGSSANSSAEKENPCQRKGRERVQKTFRRVSNHAAIEYTGSSDSETQTPAASDIEEDEKEARTMMATRVVHPVDSVHAAPPAENQGHVEEEGEVLRVEAGEASSKEFSNEFFAALNTLERKSKWKRKMKLMKDTMLKTLSQVEVRIGQLERDIEESDVRSHYEMAANSGAGKAKAVVDEDLLKASLWRTVVQLSMDLQREKDLHKATKLELASLECK</sequence>
<feature type="compositionally biased region" description="Basic and acidic residues" evidence="1">
    <location>
        <begin position="229"/>
        <end position="256"/>
    </location>
</feature>
<name>A0A5B8MBX5_9CHLO</name>
<dbReference type="EMBL" id="CP031034">
    <property type="protein sequence ID" value="QDZ17789.1"/>
    <property type="molecule type" value="Genomic_DNA"/>
</dbReference>
<feature type="compositionally biased region" description="Basic residues" evidence="1">
    <location>
        <begin position="301"/>
        <end position="315"/>
    </location>
</feature>
<gene>
    <name evidence="2" type="ORF">A3770_01p03070</name>
</gene>
<dbReference type="AlphaFoldDB" id="A0A5B8MBX5"/>
<protein>
    <submittedName>
        <fullName evidence="2">Uncharacterized protein</fullName>
    </submittedName>
</protein>
<evidence type="ECO:0000313" key="2">
    <source>
        <dbReference type="EMBL" id="QDZ17789.1"/>
    </source>
</evidence>
<keyword evidence="3" id="KW-1185">Reference proteome</keyword>
<evidence type="ECO:0000313" key="3">
    <source>
        <dbReference type="Proteomes" id="UP000316726"/>
    </source>
</evidence>
<feature type="region of interest" description="Disordered" evidence="1">
    <location>
        <begin position="275"/>
        <end position="343"/>
    </location>
</feature>
<feature type="region of interest" description="Disordered" evidence="1">
    <location>
        <begin position="229"/>
        <end position="257"/>
    </location>
</feature>
<accession>A0A5B8MBX5</accession>
<organism evidence="2 3">
    <name type="scientific">Chloropicon primus</name>
    <dbReference type="NCBI Taxonomy" id="1764295"/>
    <lineage>
        <taxon>Eukaryota</taxon>
        <taxon>Viridiplantae</taxon>
        <taxon>Chlorophyta</taxon>
        <taxon>Chloropicophyceae</taxon>
        <taxon>Chloropicales</taxon>
        <taxon>Chloropicaceae</taxon>
        <taxon>Chloropicon</taxon>
    </lineage>
</organism>
<dbReference type="Proteomes" id="UP000316726">
    <property type="component" value="Chromosome 1"/>
</dbReference>
<reference evidence="2 3" key="1">
    <citation type="submission" date="2018-07" db="EMBL/GenBank/DDBJ databases">
        <title>The complete nuclear genome of the prasinophyte Chloropicon primus (CCMP1205).</title>
        <authorList>
            <person name="Pombert J.-F."/>
            <person name="Otis C."/>
            <person name="Turmel M."/>
            <person name="Lemieux C."/>
        </authorList>
    </citation>
    <scope>NUCLEOTIDE SEQUENCE [LARGE SCALE GENOMIC DNA]</scope>
    <source>
        <strain evidence="2 3">CCMP1205</strain>
    </source>
</reference>
<feature type="compositionally biased region" description="Low complexity" evidence="1">
    <location>
        <begin position="280"/>
        <end position="292"/>
    </location>
</feature>
<feature type="compositionally biased region" description="Polar residues" evidence="1">
    <location>
        <begin position="323"/>
        <end position="334"/>
    </location>
</feature>
<proteinExistence type="predicted"/>